<sequence>MKINIALLIAFLRLAASEVDDVFLTHMIKENTGKPGFNATAYTIYYTSFIKEIEILNRQRELTVGQLTRRNMTIAERIELERLTIANQNSTAKSSRIRSNFSTVTFCSKQFLKLGYHKDRGTRTKYSWFGDVRSWIYSRIAARFF</sequence>
<proteinExistence type="predicted"/>
<evidence type="ECO:0000256" key="1">
    <source>
        <dbReference type="SAM" id="SignalP"/>
    </source>
</evidence>
<organism evidence="2 3">
    <name type="scientific">Smittium culicis</name>
    <dbReference type="NCBI Taxonomy" id="133412"/>
    <lineage>
        <taxon>Eukaryota</taxon>
        <taxon>Fungi</taxon>
        <taxon>Fungi incertae sedis</taxon>
        <taxon>Zoopagomycota</taxon>
        <taxon>Kickxellomycotina</taxon>
        <taxon>Harpellomycetes</taxon>
        <taxon>Harpellales</taxon>
        <taxon>Legeriomycetaceae</taxon>
        <taxon>Smittium</taxon>
    </lineage>
</organism>
<keyword evidence="1" id="KW-0732">Signal</keyword>
<keyword evidence="3" id="KW-1185">Reference proteome</keyword>
<name>A0A1R1X395_9FUNG</name>
<dbReference type="EMBL" id="LSSN01005580">
    <property type="protein sequence ID" value="OMJ09081.1"/>
    <property type="molecule type" value="Genomic_DNA"/>
</dbReference>
<reference evidence="2 3" key="1">
    <citation type="submission" date="2017-01" db="EMBL/GenBank/DDBJ databases">
        <authorList>
            <person name="Mah S.A."/>
            <person name="Swanson W.J."/>
            <person name="Moy G.W."/>
            <person name="Vacquier V.D."/>
        </authorList>
    </citation>
    <scope>NUCLEOTIDE SEQUENCE [LARGE SCALE GENOMIC DNA]</scope>
    <source>
        <strain evidence="2 3">GSMNP</strain>
    </source>
</reference>
<feature type="signal peptide" evidence="1">
    <location>
        <begin position="1"/>
        <end position="17"/>
    </location>
</feature>
<gene>
    <name evidence="2" type="ORF">AYI70_g11137</name>
</gene>
<protein>
    <submittedName>
        <fullName evidence="2">Uncharacterized protein</fullName>
    </submittedName>
</protein>
<evidence type="ECO:0000313" key="3">
    <source>
        <dbReference type="Proteomes" id="UP000187283"/>
    </source>
</evidence>
<evidence type="ECO:0000313" key="2">
    <source>
        <dbReference type="EMBL" id="OMJ09081.1"/>
    </source>
</evidence>
<dbReference type="AlphaFoldDB" id="A0A1R1X395"/>
<dbReference type="Proteomes" id="UP000187283">
    <property type="component" value="Unassembled WGS sequence"/>
</dbReference>
<accession>A0A1R1X395</accession>
<feature type="chain" id="PRO_5012481084" evidence="1">
    <location>
        <begin position="18"/>
        <end position="145"/>
    </location>
</feature>
<comment type="caution">
    <text evidence="2">The sequence shown here is derived from an EMBL/GenBank/DDBJ whole genome shotgun (WGS) entry which is preliminary data.</text>
</comment>